<accession>A0A3G4ZVQ4</accession>
<dbReference type="EMBL" id="MK072132">
    <property type="protein sequence ID" value="AYV78988.1"/>
    <property type="molecule type" value="Genomic_DNA"/>
</dbReference>
<dbReference type="Gene3D" id="3.40.960.10">
    <property type="entry name" value="VSR Endonuclease"/>
    <property type="match status" value="1"/>
</dbReference>
<evidence type="ECO:0000313" key="1">
    <source>
        <dbReference type="EMBL" id="AYV78988.1"/>
    </source>
</evidence>
<reference evidence="1" key="1">
    <citation type="submission" date="2018-10" db="EMBL/GenBank/DDBJ databases">
        <title>Hidden diversity of soil giant viruses.</title>
        <authorList>
            <person name="Schulz F."/>
            <person name="Alteio L."/>
            <person name="Goudeau D."/>
            <person name="Ryan E.M."/>
            <person name="Malmstrom R.R."/>
            <person name="Blanchard J."/>
            <person name="Woyke T."/>
        </authorList>
    </citation>
    <scope>NUCLEOTIDE SEQUENCE</scope>
    <source>
        <strain evidence="1">FNV1</strain>
    </source>
</reference>
<organism evidence="1">
    <name type="scientific">Faunusvirus sp</name>
    <dbReference type="NCBI Taxonomy" id="2487766"/>
    <lineage>
        <taxon>Viruses</taxon>
        <taxon>Varidnaviria</taxon>
        <taxon>Bamfordvirae</taxon>
        <taxon>Nucleocytoviricota</taxon>
        <taxon>Megaviricetes</taxon>
        <taxon>Imitervirales</taxon>
        <taxon>Mimiviridae</taxon>
    </lineage>
</organism>
<protein>
    <submittedName>
        <fullName evidence="1">Uncharacterized protein</fullName>
    </submittedName>
</protein>
<name>A0A3G4ZVQ4_9VIRU</name>
<sequence length="197" mass="23078">MSKLIDIIIAKNGVLLSGTTGNLTVRCANGHVFNKPCRAIYAKKWCQQCPKMSESAGEKTIREYLENKEIAYKAQKTYIALRGYTYLRRNRRKSKKLPFDFGHVKGAPFCIEFDGQQHFEYSAFFSNNDIGQYHQQQEYDIKKSQFCVENSIPLLRIDYTCDKDKIYQMLNDFFVHVYNRNFVVHLSDVAKYSYLDM</sequence>
<gene>
    <name evidence="1" type="ORF">Faunusvirus1_8</name>
</gene>
<proteinExistence type="predicted"/>